<dbReference type="EMBL" id="KZ107868">
    <property type="protein sequence ID" value="OSS43357.1"/>
    <property type="molecule type" value="Genomic_DNA"/>
</dbReference>
<protein>
    <submittedName>
        <fullName evidence="1">Uncharacterized protein</fullName>
    </submittedName>
</protein>
<reference evidence="1 2" key="1">
    <citation type="journal article" date="2017" name="Genome Announc.">
        <title>Genome sequence of the saprophytic ascomycete Epicoccum nigrum ICMP 19927 strain isolated from New Zealand.</title>
        <authorList>
            <person name="Fokin M."/>
            <person name="Fleetwood D."/>
            <person name="Weir B.S."/>
            <person name="Villas-Boas S.G."/>
        </authorList>
    </citation>
    <scope>NUCLEOTIDE SEQUENCE [LARGE SCALE GENOMIC DNA]</scope>
    <source>
        <strain evidence="1 2">ICMP 19927</strain>
    </source>
</reference>
<keyword evidence="2" id="KW-1185">Reference proteome</keyword>
<dbReference type="AlphaFoldDB" id="A0A1Y2LJJ8"/>
<gene>
    <name evidence="1" type="ORF">B5807_11910</name>
</gene>
<name>A0A1Y2LJJ8_EPING</name>
<sequence length="244" mass="26796">MSLSTFPPIVARQAVVHQDAYLRGNTVQRTNFIFGSKEQGISKTHEDWLAIAVLELRRVYNDRVPAGAYRNIRNYTFTVFPNGNMSSISLSSGLEGHVWRARCRPIVHSLQLGDYHFYEGGWIPAVPVAPSDVLHGQYPVPADLQGATFRGIVPDLPVPDPLASARGGNISGSATIFPQQPLFAATYTQHTTGAFPTVGQAPIGLTIANEADFDFLESYEEWVNRNREVLQPAIDLGCIVGFEV</sequence>
<evidence type="ECO:0000313" key="1">
    <source>
        <dbReference type="EMBL" id="OSS43357.1"/>
    </source>
</evidence>
<dbReference type="Proteomes" id="UP000193240">
    <property type="component" value="Unassembled WGS sequence"/>
</dbReference>
<evidence type="ECO:0000313" key="2">
    <source>
        <dbReference type="Proteomes" id="UP000193240"/>
    </source>
</evidence>
<proteinExistence type="predicted"/>
<accession>A0A1Y2LJJ8</accession>
<organism evidence="1 2">
    <name type="scientific">Epicoccum nigrum</name>
    <name type="common">Soil fungus</name>
    <name type="synonym">Epicoccum purpurascens</name>
    <dbReference type="NCBI Taxonomy" id="105696"/>
    <lineage>
        <taxon>Eukaryota</taxon>
        <taxon>Fungi</taxon>
        <taxon>Dikarya</taxon>
        <taxon>Ascomycota</taxon>
        <taxon>Pezizomycotina</taxon>
        <taxon>Dothideomycetes</taxon>
        <taxon>Pleosporomycetidae</taxon>
        <taxon>Pleosporales</taxon>
        <taxon>Pleosporineae</taxon>
        <taxon>Didymellaceae</taxon>
        <taxon>Epicoccum</taxon>
    </lineage>
</organism>
<dbReference type="InParanoid" id="A0A1Y2LJJ8"/>